<dbReference type="AlphaFoldDB" id="A0A7R7YHS6"/>
<dbReference type="Proteomes" id="UP000596099">
    <property type="component" value="Chromosome"/>
</dbReference>
<organism evidence="1 2">
    <name type="scientific">Thermus thermophilus</name>
    <dbReference type="NCBI Taxonomy" id="274"/>
    <lineage>
        <taxon>Bacteria</taxon>
        <taxon>Thermotogati</taxon>
        <taxon>Deinococcota</taxon>
        <taxon>Deinococci</taxon>
        <taxon>Thermales</taxon>
        <taxon>Thermaceae</taxon>
        <taxon>Thermus</taxon>
    </lineage>
</organism>
<reference evidence="2" key="1">
    <citation type="submission" date="2021-01" db="EMBL/GenBank/DDBJ databases">
        <title>Complete Genome Sequence of Thermus thermophilus Strain HB5018, Isolated from Mine Onsen Hot Spring.</title>
        <authorList>
            <person name="Miyazaki K."/>
            <person name="Moriya T."/>
            <person name="Nemoto N."/>
            <person name="Oshima T."/>
            <person name="Yura K."/>
            <person name="Bessho Y."/>
        </authorList>
    </citation>
    <scope>NUCLEOTIDE SEQUENCE [LARGE SCALE GENOMIC DNA]</scope>
    <source>
        <strain evidence="2">HB5018</strain>
    </source>
</reference>
<evidence type="ECO:0000313" key="1">
    <source>
        <dbReference type="EMBL" id="BCP66009.1"/>
    </source>
</evidence>
<evidence type="ECO:0000313" key="2">
    <source>
        <dbReference type="Proteomes" id="UP000596099"/>
    </source>
</evidence>
<proteinExistence type="predicted"/>
<name>A0A7R7YHS6_THETH</name>
<gene>
    <name evidence="1" type="ORF">TthHB5018_09430</name>
</gene>
<dbReference type="RefSeq" id="WP_201351350.1">
    <property type="nucleotide sequence ID" value="NZ_AP024270.1"/>
</dbReference>
<dbReference type="EMBL" id="AP024270">
    <property type="protein sequence ID" value="BCP66009.1"/>
    <property type="molecule type" value="Genomic_DNA"/>
</dbReference>
<protein>
    <submittedName>
        <fullName evidence="1">Uncharacterized protein</fullName>
    </submittedName>
</protein>
<accession>A0A7R7YHS6</accession>
<sequence length="57" mass="6602">MRVRTVDEIVEELWSTLCLRHGLPEDFPYVQVWGVNPEELMKCCPEFGPPQERGQGV</sequence>